<dbReference type="InterPro" id="IPR033457">
    <property type="entry name" value="DUF5133"/>
</dbReference>
<dbReference type="EMBL" id="BAABKC010000148">
    <property type="protein sequence ID" value="GAA5082394.1"/>
    <property type="molecule type" value="Genomic_DNA"/>
</dbReference>
<gene>
    <name evidence="1" type="ORF">GCM10023336_77110</name>
</gene>
<dbReference type="Proteomes" id="UP001500124">
    <property type="component" value="Unassembled WGS sequence"/>
</dbReference>
<evidence type="ECO:0000313" key="1">
    <source>
        <dbReference type="EMBL" id="GAA5082394.1"/>
    </source>
</evidence>
<evidence type="ECO:0008006" key="3">
    <source>
        <dbReference type="Google" id="ProtNLM"/>
    </source>
</evidence>
<accession>A0ABP9LRT8</accession>
<proteinExistence type="predicted"/>
<protein>
    <recommendedName>
        <fullName evidence="3">DUF5133 domain-containing protein</fullName>
    </recommendedName>
</protein>
<reference evidence="2" key="1">
    <citation type="journal article" date="2019" name="Int. J. Syst. Evol. Microbiol.">
        <title>The Global Catalogue of Microorganisms (GCM) 10K type strain sequencing project: providing services to taxonomists for standard genome sequencing and annotation.</title>
        <authorList>
            <consortium name="The Broad Institute Genomics Platform"/>
            <consortium name="The Broad Institute Genome Sequencing Center for Infectious Disease"/>
            <person name="Wu L."/>
            <person name="Ma J."/>
        </authorList>
    </citation>
    <scope>NUCLEOTIDE SEQUENCE [LARGE SCALE GENOMIC DNA]</scope>
    <source>
        <strain evidence="2">JCM 18410</strain>
    </source>
</reference>
<comment type="caution">
    <text evidence="1">The sequence shown here is derived from an EMBL/GenBank/DDBJ whole genome shotgun (WGS) entry which is preliminary data.</text>
</comment>
<name>A0ABP9LRT8_9ACTN</name>
<dbReference type="Pfam" id="PF17196">
    <property type="entry name" value="DUF5133"/>
    <property type="match status" value="1"/>
</dbReference>
<evidence type="ECO:0000313" key="2">
    <source>
        <dbReference type="Proteomes" id="UP001500124"/>
    </source>
</evidence>
<sequence length="101" mass="10880">MLMPHPEFLRKLVHEYETALAEETMAAAAGRHTRSQDLAYTLCVSTGTRDVRSALETARRMLAAAAPAAERRVPTVREVVPAPRETAVPAAVLTGRTPATA</sequence>
<organism evidence="1 2">
    <name type="scientific">Streptomyces similanensis</name>
    <dbReference type="NCBI Taxonomy" id="1274988"/>
    <lineage>
        <taxon>Bacteria</taxon>
        <taxon>Bacillati</taxon>
        <taxon>Actinomycetota</taxon>
        <taxon>Actinomycetes</taxon>
        <taxon>Kitasatosporales</taxon>
        <taxon>Streptomycetaceae</taxon>
        <taxon>Streptomyces</taxon>
    </lineage>
</organism>
<keyword evidence="2" id="KW-1185">Reference proteome</keyword>